<dbReference type="EMBL" id="SZPU01000033">
    <property type="protein sequence ID" value="TKI69115.1"/>
    <property type="molecule type" value="Genomic_DNA"/>
</dbReference>
<protein>
    <submittedName>
        <fullName evidence="2">Uncharacterized protein</fullName>
    </submittedName>
</protein>
<comment type="caution">
    <text evidence="2">The sequence shown here is derived from an EMBL/GenBank/DDBJ whole genome shotgun (WGS) entry which is preliminary data.</text>
</comment>
<keyword evidence="1" id="KW-0732">Signal</keyword>
<evidence type="ECO:0000313" key="3">
    <source>
        <dbReference type="Proteomes" id="UP000308744"/>
    </source>
</evidence>
<proteinExistence type="predicted"/>
<feature type="signal peptide" evidence="1">
    <location>
        <begin position="1"/>
        <end position="24"/>
    </location>
</feature>
<evidence type="ECO:0000256" key="1">
    <source>
        <dbReference type="SAM" id="SignalP"/>
    </source>
</evidence>
<name>A0A4U2Z5M8_9BACI</name>
<keyword evidence="3" id="KW-1185">Reference proteome</keyword>
<organism evidence="2 3">
    <name type="scientific">Lysinibacillus mangiferihumi</name>
    <dbReference type="NCBI Taxonomy" id="1130819"/>
    <lineage>
        <taxon>Bacteria</taxon>
        <taxon>Bacillati</taxon>
        <taxon>Bacillota</taxon>
        <taxon>Bacilli</taxon>
        <taxon>Bacillales</taxon>
        <taxon>Bacillaceae</taxon>
        <taxon>Lysinibacillus</taxon>
    </lineage>
</organism>
<dbReference type="Proteomes" id="UP000308744">
    <property type="component" value="Unassembled WGS sequence"/>
</dbReference>
<sequence length="198" mass="21628">MKKSKTIVSSLLASALLFGAVAPANLNVKAAAENDEKIEELGSQETLELLELQYELQKHDITAEDIVFGIQEGLPQNDILVDTPQSFANPSTEQVSPYGLKTEAAKVAAKQMIKNIQRIGSIAWDRTVREYVNKLPISDSAKKTLKKYLGYQMVMQVLDVVIGFSGTIEEGISNQLQNIGCPAWIADLVARALVALLL</sequence>
<evidence type="ECO:0000313" key="2">
    <source>
        <dbReference type="EMBL" id="TKI69115.1"/>
    </source>
</evidence>
<reference evidence="2 3" key="1">
    <citation type="submission" date="2019-04" db="EMBL/GenBank/DDBJ databases">
        <title>Lysinibacillus genome sequencing.</title>
        <authorList>
            <person name="Dunlap C."/>
        </authorList>
    </citation>
    <scope>NUCLEOTIDE SEQUENCE [LARGE SCALE GENOMIC DNA]</scope>
    <source>
        <strain evidence="2 3">CCTCC AB 2010389</strain>
    </source>
</reference>
<gene>
    <name evidence="2" type="ORF">FC756_09625</name>
</gene>
<dbReference type="AlphaFoldDB" id="A0A4U2Z5M8"/>
<accession>A0A4U2Z5M8</accession>
<dbReference type="RefSeq" id="WP_107893910.1">
    <property type="nucleotide sequence ID" value="NZ_PYWM01000001.1"/>
</dbReference>
<feature type="chain" id="PRO_5039149340" evidence="1">
    <location>
        <begin position="25"/>
        <end position="198"/>
    </location>
</feature>